<name>A0A0F9EKG7_9ZZZZ</name>
<reference evidence="1" key="1">
    <citation type="journal article" date="2015" name="Nature">
        <title>Complex archaea that bridge the gap between prokaryotes and eukaryotes.</title>
        <authorList>
            <person name="Spang A."/>
            <person name="Saw J.H."/>
            <person name="Jorgensen S.L."/>
            <person name="Zaremba-Niedzwiedzka K."/>
            <person name="Martijn J."/>
            <person name="Lind A.E."/>
            <person name="van Eijk R."/>
            <person name="Schleper C."/>
            <person name="Guy L."/>
            <person name="Ettema T.J."/>
        </authorList>
    </citation>
    <scope>NUCLEOTIDE SEQUENCE</scope>
</reference>
<dbReference type="EMBL" id="LAZR01024593">
    <property type="protein sequence ID" value="KKL74618.1"/>
    <property type="molecule type" value="Genomic_DNA"/>
</dbReference>
<dbReference type="PROSITE" id="PS51257">
    <property type="entry name" value="PROKAR_LIPOPROTEIN"/>
    <property type="match status" value="1"/>
</dbReference>
<sequence length="60" mass="5919">MKRLVAVLSLLTLAACGADGEPQPPKVHSSVTLSNSGVSVGTGVSMGSGALRVGVAGWKL</sequence>
<comment type="caution">
    <text evidence="1">The sequence shown here is derived from an EMBL/GenBank/DDBJ whole genome shotgun (WGS) entry which is preliminary data.</text>
</comment>
<dbReference type="AlphaFoldDB" id="A0A0F9EKG7"/>
<proteinExistence type="predicted"/>
<organism evidence="1">
    <name type="scientific">marine sediment metagenome</name>
    <dbReference type="NCBI Taxonomy" id="412755"/>
    <lineage>
        <taxon>unclassified sequences</taxon>
        <taxon>metagenomes</taxon>
        <taxon>ecological metagenomes</taxon>
    </lineage>
</organism>
<protein>
    <submittedName>
        <fullName evidence="1">Uncharacterized protein</fullName>
    </submittedName>
</protein>
<gene>
    <name evidence="1" type="ORF">LCGC14_2063100</name>
</gene>
<accession>A0A0F9EKG7</accession>
<evidence type="ECO:0000313" key="1">
    <source>
        <dbReference type="EMBL" id="KKL74618.1"/>
    </source>
</evidence>